<comment type="caution">
    <text evidence="2">The sequence shown here is derived from an EMBL/GenBank/DDBJ whole genome shotgun (WGS) entry which is preliminary data.</text>
</comment>
<accession>A0AAW3JY19</accession>
<dbReference type="RefSeq" id="WP_055942659.1">
    <property type="nucleotide sequence ID" value="NZ_JAQDCV010000001.1"/>
</dbReference>
<evidence type="ECO:0000313" key="3">
    <source>
        <dbReference type="Proteomes" id="UP000050833"/>
    </source>
</evidence>
<protein>
    <recommendedName>
        <fullName evidence="1">ATPase AAA-type core domain-containing protein</fullName>
    </recommendedName>
</protein>
<dbReference type="Proteomes" id="UP000050833">
    <property type="component" value="Unassembled WGS sequence"/>
</dbReference>
<keyword evidence="3" id="KW-1185">Reference proteome</keyword>
<dbReference type="EMBL" id="LLKB01000001">
    <property type="protein sequence ID" value="KQC86759.1"/>
    <property type="molecule type" value="Genomic_DNA"/>
</dbReference>
<dbReference type="SUPFAM" id="SSF52540">
    <property type="entry name" value="P-loop containing nucleoside triphosphate hydrolases"/>
    <property type="match status" value="1"/>
</dbReference>
<feature type="domain" description="ATPase AAA-type core" evidence="1">
    <location>
        <begin position="26"/>
        <end position="320"/>
    </location>
</feature>
<dbReference type="InterPro" id="IPR051396">
    <property type="entry name" value="Bact_Antivir_Def_Nuclease"/>
</dbReference>
<gene>
    <name evidence="2" type="ORF">APZ18_06230</name>
</gene>
<organism evidence="2 3">
    <name type="scientific">Butyribacter intestini</name>
    <dbReference type="NCBI Taxonomy" id="1703332"/>
    <lineage>
        <taxon>Bacteria</taxon>
        <taxon>Bacillati</taxon>
        <taxon>Bacillota</taxon>
        <taxon>Clostridia</taxon>
        <taxon>Lachnospirales</taxon>
        <taxon>Lachnospiraceae</taxon>
        <taxon>Butyribacter</taxon>
    </lineage>
</organism>
<reference evidence="2 3" key="1">
    <citation type="submission" date="2015-10" db="EMBL/GenBank/DDBJ databases">
        <title>Butyribacter intestini gen. nov., sp. nov., a butyric acid-producing bacterium of the family Lachnospiraceae isolated from the human faeces.</title>
        <authorList>
            <person name="Zou Y."/>
            <person name="Xue W."/>
            <person name="Luo G."/>
            <person name="Lv M."/>
        </authorList>
    </citation>
    <scope>NUCLEOTIDE SEQUENCE [LARGE SCALE GENOMIC DNA]</scope>
    <source>
        <strain evidence="2 3">TF01-11</strain>
    </source>
</reference>
<dbReference type="InterPro" id="IPR027417">
    <property type="entry name" value="P-loop_NTPase"/>
</dbReference>
<evidence type="ECO:0000259" key="1">
    <source>
        <dbReference type="Pfam" id="PF13304"/>
    </source>
</evidence>
<name>A0AAW3JY19_9FIRM</name>
<dbReference type="PANTHER" id="PTHR43581:SF2">
    <property type="entry name" value="EXCINUCLEASE ATPASE SUBUNIT"/>
    <property type="match status" value="1"/>
</dbReference>
<dbReference type="PANTHER" id="PTHR43581">
    <property type="entry name" value="ATP/GTP PHOSPHATASE"/>
    <property type="match status" value="1"/>
</dbReference>
<dbReference type="GO" id="GO:0005524">
    <property type="term" value="F:ATP binding"/>
    <property type="evidence" value="ECO:0007669"/>
    <property type="project" value="InterPro"/>
</dbReference>
<dbReference type="Gene3D" id="3.40.50.300">
    <property type="entry name" value="P-loop containing nucleotide triphosphate hydrolases"/>
    <property type="match status" value="1"/>
</dbReference>
<dbReference type="AlphaFoldDB" id="A0AAW3JY19"/>
<dbReference type="Pfam" id="PF13304">
    <property type="entry name" value="AAA_21"/>
    <property type="match status" value="1"/>
</dbReference>
<evidence type="ECO:0000313" key="2">
    <source>
        <dbReference type="EMBL" id="KQC86759.1"/>
    </source>
</evidence>
<dbReference type="GO" id="GO:0016887">
    <property type="term" value="F:ATP hydrolysis activity"/>
    <property type="evidence" value="ECO:0007669"/>
    <property type="project" value="InterPro"/>
</dbReference>
<proteinExistence type="predicted"/>
<dbReference type="InterPro" id="IPR003959">
    <property type="entry name" value="ATPase_AAA_core"/>
</dbReference>
<sequence length="418" mass="48252">MRLKQIKLTNFRAIDDAIIEFDGKSTVIFGINGTGKSSILRSVNLLFANIINQVVNRKELKQNYAIQLEDIMYGKSGTSIHATIEFEGTEFEYSKNMVRSSGRKTHNKKALNEIVEIFHEKYISDEKQNDIPIFANYGTNRLVLDIPLRIRTHHTFDIYSAFEKAIENKIDFRTFFEWYRNQEDYENEQKVETGDLERKDKALQAVRKAILSMLDGCSNLRVVRKPRLEMKINKANISLNVSQMSDGEKCTLALFGDLARRLTLANPNKENPLLGEGIVLIDEVELHMHPSWQRKVLSVLRDTFPNIQFIITTHSPIVLSEADENYNLFFIDNSDGKINIQKNKQLNGYDANAVLEQFMDTSSINEKIKSFIDSIYDDINSRLFEQAEVKINALAEITSENHPDVITARMELKRRRYI</sequence>